<dbReference type="RefSeq" id="WP_396638949.1">
    <property type="nucleotide sequence ID" value="NZ_JBIQWL010000001.1"/>
</dbReference>
<protein>
    <submittedName>
        <fullName evidence="5">Extracellular solute-binding protein</fullName>
    </submittedName>
</protein>
<feature type="signal peptide" evidence="4">
    <location>
        <begin position="1"/>
        <end position="21"/>
    </location>
</feature>
<dbReference type="Pfam" id="PF01547">
    <property type="entry name" value="SBP_bac_1"/>
    <property type="match status" value="1"/>
</dbReference>
<keyword evidence="3 4" id="KW-0732">Signal</keyword>
<proteinExistence type="inferred from homology"/>
<feature type="chain" id="PRO_5045341185" evidence="4">
    <location>
        <begin position="22"/>
        <end position="434"/>
    </location>
</feature>
<comment type="caution">
    <text evidence="5">The sequence shown here is derived from an EMBL/GenBank/DDBJ whole genome shotgun (WGS) entry which is preliminary data.</text>
</comment>
<evidence type="ECO:0000313" key="5">
    <source>
        <dbReference type="EMBL" id="MFH8248997.1"/>
    </source>
</evidence>
<organism evidence="5 6">
    <name type="scientific">Microbacterium alkaliflavum</name>
    <dbReference type="NCBI Taxonomy" id="3248839"/>
    <lineage>
        <taxon>Bacteria</taxon>
        <taxon>Bacillati</taxon>
        <taxon>Actinomycetota</taxon>
        <taxon>Actinomycetes</taxon>
        <taxon>Micrococcales</taxon>
        <taxon>Microbacteriaceae</taxon>
        <taxon>Microbacterium</taxon>
    </lineage>
</organism>
<accession>A0ABW7Q2E2</accession>
<dbReference type="Proteomes" id="UP001610861">
    <property type="component" value="Unassembled WGS sequence"/>
</dbReference>
<evidence type="ECO:0000256" key="3">
    <source>
        <dbReference type="ARBA" id="ARBA00022729"/>
    </source>
</evidence>
<evidence type="ECO:0000256" key="4">
    <source>
        <dbReference type="SAM" id="SignalP"/>
    </source>
</evidence>
<keyword evidence="6" id="KW-1185">Reference proteome</keyword>
<dbReference type="InterPro" id="IPR006059">
    <property type="entry name" value="SBP"/>
</dbReference>
<dbReference type="PROSITE" id="PS51257">
    <property type="entry name" value="PROKAR_LIPOPROTEIN"/>
    <property type="match status" value="1"/>
</dbReference>
<keyword evidence="2" id="KW-0813">Transport</keyword>
<dbReference type="EMBL" id="JBIQWL010000001">
    <property type="protein sequence ID" value="MFH8248997.1"/>
    <property type="molecule type" value="Genomic_DNA"/>
</dbReference>
<evidence type="ECO:0000256" key="2">
    <source>
        <dbReference type="ARBA" id="ARBA00022448"/>
    </source>
</evidence>
<dbReference type="SUPFAM" id="SSF53850">
    <property type="entry name" value="Periplasmic binding protein-like II"/>
    <property type="match status" value="1"/>
</dbReference>
<reference evidence="5 6" key="1">
    <citation type="submission" date="2024-09" db="EMBL/GenBank/DDBJ databases">
        <authorList>
            <person name="Pan X."/>
        </authorList>
    </citation>
    <scope>NUCLEOTIDE SEQUENCE [LARGE SCALE GENOMIC DNA]</scope>
    <source>
        <strain evidence="5 6">B2969</strain>
    </source>
</reference>
<dbReference type="PANTHER" id="PTHR30061:SF50">
    <property type="entry name" value="MALTOSE_MALTODEXTRIN-BINDING PERIPLASMIC PROTEIN"/>
    <property type="match status" value="1"/>
</dbReference>
<evidence type="ECO:0000313" key="6">
    <source>
        <dbReference type="Proteomes" id="UP001610861"/>
    </source>
</evidence>
<sequence>MGTVRKAATVALVAVVTVLFAGCSGGASSTSPTDTTATLAPKVKVIDPAVADGAEGSLTVCGSKDNSGAWKLLMGSFAAAYPGVTANYQELGPNTTDTHNQAVQRVKGGNTDCDVYATDVTWTAEWASQGWVYDQSKLARKVGDPLLESAVATTEYAGRNWATPFYTNAGLLYYRDDRVAAAKTLPELYKQAAADKQDALLIALSAYEGLTTNFLEVLYSAGGSVLDSSGKVVIDSKETKDALTLLKKAVSSGAIDPASLTYDDGKAATAYASGAGAYLRNWPSVYNTTAAAPALSGSLKVQPLPAFDASHPAVGVLGGWNLMIPLQTKNLPAAVALVEYASGEDFQKELFLDASQAPVYDSVYTDPQVLAKFPFAKQLHTAVTTAKPRPVSPVYPQISQAIYDNVYAVISGQTSVEDGIKKMTQQLEIAQATF</sequence>
<comment type="similarity">
    <text evidence="1">Belongs to the bacterial solute-binding protein 1 family.</text>
</comment>
<name>A0ABW7Q2E2_9MICO</name>
<dbReference type="PANTHER" id="PTHR30061">
    <property type="entry name" value="MALTOSE-BINDING PERIPLASMIC PROTEIN"/>
    <property type="match status" value="1"/>
</dbReference>
<dbReference type="Gene3D" id="3.40.190.10">
    <property type="entry name" value="Periplasmic binding protein-like II"/>
    <property type="match status" value="2"/>
</dbReference>
<gene>
    <name evidence="5" type="ORF">ACH3VR_01355</name>
</gene>
<evidence type="ECO:0000256" key="1">
    <source>
        <dbReference type="ARBA" id="ARBA00008520"/>
    </source>
</evidence>